<dbReference type="EMBL" id="MU007080">
    <property type="protein sequence ID" value="KAF2423548.1"/>
    <property type="molecule type" value="Genomic_DNA"/>
</dbReference>
<dbReference type="AlphaFoldDB" id="A0A9P4NJC6"/>
<dbReference type="Gene3D" id="3.20.20.80">
    <property type="entry name" value="Glycosidases"/>
    <property type="match status" value="1"/>
</dbReference>
<comment type="similarity">
    <text evidence="2 5">Belongs to the glycosyl hydrolase 72 family.</text>
</comment>
<organism evidence="8 9">
    <name type="scientific">Tothia fuscella</name>
    <dbReference type="NCBI Taxonomy" id="1048955"/>
    <lineage>
        <taxon>Eukaryota</taxon>
        <taxon>Fungi</taxon>
        <taxon>Dikarya</taxon>
        <taxon>Ascomycota</taxon>
        <taxon>Pezizomycotina</taxon>
        <taxon>Dothideomycetes</taxon>
        <taxon>Pleosporomycetidae</taxon>
        <taxon>Venturiales</taxon>
        <taxon>Cylindrosympodiaceae</taxon>
        <taxon>Tothia</taxon>
    </lineage>
</organism>
<comment type="subcellular location">
    <subcellularLocation>
        <location evidence="1 5">Cell membrane</location>
        <topology evidence="1 5">Lipid-anchor</topology>
        <topology evidence="1 5">GPI-anchor</topology>
    </subcellularLocation>
</comment>
<dbReference type="SUPFAM" id="SSF51445">
    <property type="entry name" value="(Trans)glycosidases"/>
    <property type="match status" value="1"/>
</dbReference>
<reference evidence="8" key="1">
    <citation type="journal article" date="2020" name="Stud. Mycol.">
        <title>101 Dothideomycetes genomes: a test case for predicting lifestyles and emergence of pathogens.</title>
        <authorList>
            <person name="Haridas S."/>
            <person name="Albert R."/>
            <person name="Binder M."/>
            <person name="Bloem J."/>
            <person name="Labutti K."/>
            <person name="Salamov A."/>
            <person name="Andreopoulos B."/>
            <person name="Baker S."/>
            <person name="Barry K."/>
            <person name="Bills G."/>
            <person name="Bluhm B."/>
            <person name="Cannon C."/>
            <person name="Castanera R."/>
            <person name="Culley D."/>
            <person name="Daum C."/>
            <person name="Ezra D."/>
            <person name="Gonzalez J."/>
            <person name="Henrissat B."/>
            <person name="Kuo A."/>
            <person name="Liang C."/>
            <person name="Lipzen A."/>
            <person name="Lutzoni F."/>
            <person name="Magnuson J."/>
            <person name="Mondo S."/>
            <person name="Nolan M."/>
            <person name="Ohm R."/>
            <person name="Pangilinan J."/>
            <person name="Park H.-J."/>
            <person name="Ramirez L."/>
            <person name="Alfaro M."/>
            <person name="Sun H."/>
            <person name="Tritt A."/>
            <person name="Yoshinaga Y."/>
            <person name="Zwiers L.-H."/>
            <person name="Turgeon B."/>
            <person name="Goodwin S."/>
            <person name="Spatafora J."/>
            <person name="Crous P."/>
            <person name="Grigoriev I."/>
        </authorList>
    </citation>
    <scope>NUCLEOTIDE SEQUENCE</scope>
    <source>
        <strain evidence="8">CBS 130266</strain>
    </source>
</reference>
<dbReference type="OrthoDB" id="421038at2759"/>
<dbReference type="PANTHER" id="PTHR31468">
    <property type="entry name" value="1,3-BETA-GLUCANOSYLTRANSFERASE GAS1"/>
    <property type="match status" value="1"/>
</dbReference>
<comment type="function">
    <text evidence="5">Splits internally a 1,3-beta-glucan molecule and transfers the newly generated reducing end (the donor) to the non-reducing end of another 1,3-beta-glucan molecule (the acceptor) forming a 1,3-beta linkage, resulting in the elongation of 1,3-beta-glucan chains in the cell wall.</text>
</comment>
<feature type="signal peptide" evidence="5">
    <location>
        <begin position="1"/>
        <end position="20"/>
    </location>
</feature>
<proteinExistence type="inferred from homology"/>
<dbReference type="GO" id="GO:0098552">
    <property type="term" value="C:side of membrane"/>
    <property type="evidence" value="ECO:0007669"/>
    <property type="project" value="UniProtKB-KW"/>
</dbReference>
<evidence type="ECO:0000313" key="9">
    <source>
        <dbReference type="Proteomes" id="UP000800235"/>
    </source>
</evidence>
<dbReference type="InterPro" id="IPR004886">
    <property type="entry name" value="Glucanosyltransferase"/>
</dbReference>
<keyword evidence="3 5" id="KW-0732">Signal</keyword>
<dbReference type="GO" id="GO:0005886">
    <property type="term" value="C:plasma membrane"/>
    <property type="evidence" value="ECO:0007669"/>
    <property type="project" value="UniProtKB-SubCell"/>
</dbReference>
<evidence type="ECO:0000313" key="8">
    <source>
        <dbReference type="EMBL" id="KAF2423548.1"/>
    </source>
</evidence>
<dbReference type="Pfam" id="PF03198">
    <property type="entry name" value="Glyco_hydro_72"/>
    <property type="match status" value="1"/>
</dbReference>
<keyword evidence="7" id="KW-0812">Transmembrane</keyword>
<dbReference type="PANTHER" id="PTHR31468:SF4">
    <property type="entry name" value="1,3-BETA-GLUCANOSYLTRANSFERASE GAS3-RELATED"/>
    <property type="match status" value="1"/>
</dbReference>
<keyword evidence="5" id="KW-0336">GPI-anchor</keyword>
<keyword evidence="5 7" id="KW-0472">Membrane</keyword>
<evidence type="ECO:0000256" key="2">
    <source>
        <dbReference type="ARBA" id="ARBA00007528"/>
    </source>
</evidence>
<accession>A0A9P4NJC6</accession>
<dbReference type="EC" id="2.4.1.-" evidence="5"/>
<protein>
    <recommendedName>
        <fullName evidence="5">1,3-beta-glucanosyltransferase</fullName>
        <ecNumber evidence="5">2.4.1.-</ecNumber>
    </recommendedName>
</protein>
<keyword evidence="9" id="KW-1185">Reference proteome</keyword>
<evidence type="ECO:0000256" key="5">
    <source>
        <dbReference type="RuleBase" id="RU361209"/>
    </source>
</evidence>
<feature type="compositionally biased region" description="Low complexity" evidence="6">
    <location>
        <begin position="432"/>
        <end position="454"/>
    </location>
</feature>
<dbReference type="InterPro" id="IPR017853">
    <property type="entry name" value="GH"/>
</dbReference>
<evidence type="ECO:0000256" key="6">
    <source>
        <dbReference type="SAM" id="MobiDB-lite"/>
    </source>
</evidence>
<sequence>MIVLGRILPALLALAGTALATNTVIVQGQQFVDSVTKDRIMIIGVDYQPGGQGAYNPNVRADALSNGTVCLRDAAVLQKLGVNTIRVYNVDPAANHDLCASIFNTAGIYMIIDVNSPQQSIDRSNPSSSYTVDYLTRIFGVVEAFKNYHNTMAFFAANEVMNDLNTGKSNPPYIRAVQRDLRQYISKHSSRPIPVGYSAADVRPILADTWAYLQCNNVNGSTGVDESRSEFFGLNSYSWCGKDATYQTSGYDGLISTFQQSSIPVFFSEYGCNKPDGLARLFNEVSSLYSKQMLALSGGLVYEYSQETSNYGLVNINANGTVSLRPDFDNLQAQYNKLDTKLLSTQSATATGTAPPACAASLITNSGFSTDFTVPKQPDGAAALISSGISSPNNGKLVSVDSLDVTIPIYGSGGGAIPKMAVQAKANQNLPSGETSSKGTGTSTTAGSATPSTSKKADATTGKGIEFSTGFLGFVIAFSLIVISLAY</sequence>
<keyword evidence="4" id="KW-0325">Glycoprotein</keyword>
<keyword evidence="7" id="KW-1133">Transmembrane helix</keyword>
<keyword evidence="5" id="KW-0808">Transferase</keyword>
<evidence type="ECO:0000256" key="3">
    <source>
        <dbReference type="ARBA" id="ARBA00022729"/>
    </source>
</evidence>
<dbReference type="GO" id="GO:0071970">
    <property type="term" value="P:fungal-type cell wall (1-&gt;3)-beta-D-glucan biosynthetic process"/>
    <property type="evidence" value="ECO:0007669"/>
    <property type="project" value="TreeGrafter"/>
</dbReference>
<evidence type="ECO:0000256" key="7">
    <source>
        <dbReference type="SAM" id="Phobius"/>
    </source>
</evidence>
<dbReference type="GO" id="GO:0042124">
    <property type="term" value="F:1,3-beta-glucanosyltransferase activity"/>
    <property type="evidence" value="ECO:0007669"/>
    <property type="project" value="TreeGrafter"/>
</dbReference>
<dbReference type="Proteomes" id="UP000800235">
    <property type="component" value="Unassembled WGS sequence"/>
</dbReference>
<keyword evidence="5" id="KW-0449">Lipoprotein</keyword>
<feature type="transmembrane region" description="Helical" evidence="7">
    <location>
        <begin position="467"/>
        <end position="486"/>
    </location>
</feature>
<gene>
    <name evidence="8" type="ORF">EJ08DRAFT_701053</name>
</gene>
<comment type="caution">
    <text evidence="8">The sequence shown here is derived from an EMBL/GenBank/DDBJ whole genome shotgun (WGS) entry which is preliminary data.</text>
</comment>
<evidence type="ECO:0000256" key="4">
    <source>
        <dbReference type="ARBA" id="ARBA00023180"/>
    </source>
</evidence>
<dbReference type="GO" id="GO:0031505">
    <property type="term" value="P:fungal-type cell wall organization"/>
    <property type="evidence" value="ECO:0007669"/>
    <property type="project" value="TreeGrafter"/>
</dbReference>
<evidence type="ECO:0000256" key="1">
    <source>
        <dbReference type="ARBA" id="ARBA00004609"/>
    </source>
</evidence>
<name>A0A9P4NJC6_9PEZI</name>
<feature type="region of interest" description="Disordered" evidence="6">
    <location>
        <begin position="429"/>
        <end position="459"/>
    </location>
</feature>
<feature type="chain" id="PRO_5040532749" description="1,3-beta-glucanosyltransferase" evidence="5">
    <location>
        <begin position="21"/>
        <end position="487"/>
    </location>
</feature>